<proteinExistence type="predicted"/>
<sequence>MRLLLFFAALCCVALITCSRNDDVTMAGLQYGRTSGDAVNIHDAALAPVWKDTLMANNN</sequence>
<dbReference type="RefSeq" id="WP_145710170.1">
    <property type="nucleotide sequence ID" value="NZ_BAAAFY010000001.1"/>
</dbReference>
<dbReference type="AlphaFoldDB" id="A0A562TCL7"/>
<keyword evidence="1" id="KW-0732">Signal</keyword>
<feature type="signal peptide" evidence="1">
    <location>
        <begin position="1"/>
        <end position="22"/>
    </location>
</feature>
<dbReference type="EMBL" id="VLLG01000002">
    <property type="protein sequence ID" value="TWI90994.1"/>
    <property type="molecule type" value="Genomic_DNA"/>
</dbReference>
<comment type="caution">
    <text evidence="2">The sequence shown here is derived from an EMBL/GenBank/DDBJ whole genome shotgun (WGS) entry which is preliminary data.</text>
</comment>
<evidence type="ECO:0000313" key="2">
    <source>
        <dbReference type="EMBL" id="TWI90994.1"/>
    </source>
</evidence>
<keyword evidence="3" id="KW-1185">Reference proteome</keyword>
<dbReference type="Proteomes" id="UP000316778">
    <property type="component" value="Unassembled WGS sequence"/>
</dbReference>
<evidence type="ECO:0000313" key="3">
    <source>
        <dbReference type="Proteomes" id="UP000316778"/>
    </source>
</evidence>
<gene>
    <name evidence="2" type="ORF">LX66_0355</name>
</gene>
<name>A0A562TCL7_CHIJA</name>
<feature type="chain" id="PRO_5021908227" evidence="1">
    <location>
        <begin position="23"/>
        <end position="59"/>
    </location>
</feature>
<organism evidence="2 3">
    <name type="scientific">Chitinophaga japonensis</name>
    <name type="common">Flexibacter japonensis</name>
    <dbReference type="NCBI Taxonomy" id="104662"/>
    <lineage>
        <taxon>Bacteria</taxon>
        <taxon>Pseudomonadati</taxon>
        <taxon>Bacteroidota</taxon>
        <taxon>Chitinophagia</taxon>
        <taxon>Chitinophagales</taxon>
        <taxon>Chitinophagaceae</taxon>
        <taxon>Chitinophaga</taxon>
    </lineage>
</organism>
<evidence type="ECO:0000256" key="1">
    <source>
        <dbReference type="SAM" id="SignalP"/>
    </source>
</evidence>
<protein>
    <submittedName>
        <fullName evidence="2">Uncharacterized protein</fullName>
    </submittedName>
</protein>
<accession>A0A562TCL7</accession>
<reference evidence="2 3" key="1">
    <citation type="journal article" date="2013" name="Stand. Genomic Sci.">
        <title>Genomic Encyclopedia of Type Strains, Phase I: The one thousand microbial genomes (KMG-I) project.</title>
        <authorList>
            <person name="Kyrpides N.C."/>
            <person name="Woyke T."/>
            <person name="Eisen J.A."/>
            <person name="Garrity G."/>
            <person name="Lilburn T.G."/>
            <person name="Beck B.J."/>
            <person name="Whitman W.B."/>
            <person name="Hugenholtz P."/>
            <person name="Klenk H.P."/>
        </authorList>
    </citation>
    <scope>NUCLEOTIDE SEQUENCE [LARGE SCALE GENOMIC DNA]</scope>
    <source>
        <strain evidence="2 3">DSM 13484</strain>
    </source>
</reference>